<evidence type="ECO:0000313" key="3">
    <source>
        <dbReference type="EMBL" id="VDM32035.1"/>
    </source>
</evidence>
<protein>
    <submittedName>
        <fullName evidence="3">Uncharacterized protein</fullName>
    </submittedName>
</protein>
<feature type="coiled-coil region" evidence="1">
    <location>
        <begin position="29"/>
        <end position="67"/>
    </location>
</feature>
<keyword evidence="1" id="KW-0175">Coiled coil</keyword>
<accession>A0A3P7HCP2</accession>
<organism evidence="3 4">
    <name type="scientific">Hydatigena taeniaeformis</name>
    <name type="common">Feline tapeworm</name>
    <name type="synonym">Taenia taeniaeformis</name>
    <dbReference type="NCBI Taxonomy" id="6205"/>
    <lineage>
        <taxon>Eukaryota</taxon>
        <taxon>Metazoa</taxon>
        <taxon>Spiralia</taxon>
        <taxon>Lophotrochozoa</taxon>
        <taxon>Platyhelminthes</taxon>
        <taxon>Cestoda</taxon>
        <taxon>Eucestoda</taxon>
        <taxon>Cyclophyllidea</taxon>
        <taxon>Taeniidae</taxon>
        <taxon>Hydatigera</taxon>
    </lineage>
</organism>
<feature type="coiled-coil region" evidence="1">
    <location>
        <begin position="115"/>
        <end position="202"/>
    </location>
</feature>
<proteinExistence type="predicted"/>
<name>A0A3P7HCP2_HYDTA</name>
<gene>
    <name evidence="3" type="ORF">TTAC_LOCUS7622</name>
</gene>
<evidence type="ECO:0000313" key="4">
    <source>
        <dbReference type="Proteomes" id="UP000274429"/>
    </source>
</evidence>
<feature type="region of interest" description="Disordered" evidence="2">
    <location>
        <begin position="654"/>
        <end position="676"/>
    </location>
</feature>
<dbReference type="Proteomes" id="UP000274429">
    <property type="component" value="Unassembled WGS sequence"/>
</dbReference>
<keyword evidence="4" id="KW-1185">Reference proteome</keyword>
<feature type="coiled-coil region" evidence="1">
    <location>
        <begin position="253"/>
        <end position="280"/>
    </location>
</feature>
<reference evidence="3 4" key="1">
    <citation type="submission" date="2018-11" db="EMBL/GenBank/DDBJ databases">
        <authorList>
            <consortium name="Pathogen Informatics"/>
        </authorList>
    </citation>
    <scope>NUCLEOTIDE SEQUENCE [LARGE SCALE GENOMIC DNA]</scope>
</reference>
<evidence type="ECO:0000256" key="2">
    <source>
        <dbReference type="SAM" id="MobiDB-lite"/>
    </source>
</evidence>
<dbReference type="EMBL" id="UYWX01020388">
    <property type="protein sequence ID" value="VDM32035.1"/>
    <property type="molecule type" value="Genomic_DNA"/>
</dbReference>
<evidence type="ECO:0000256" key="1">
    <source>
        <dbReference type="SAM" id="Coils"/>
    </source>
</evidence>
<dbReference type="OrthoDB" id="5832575at2759"/>
<sequence length="676" mass="77390">MQRSLEAAQGEIFDLKRTAYDTRDNSAAIRVLQAESAATIEKLKQENRNARKRVDEVEAEFRLLKESQKSLSSPTQEDIMNQFFEWKRRLGLCASAETHEVFNAVNDRLDRALAYEARTNEADFAQQELKNQLRESHNSASELANRVEVLLAEKEALKREKGLWNTEKIDLMATRGLLEQRVAALERQLEEVRDRLTAETDVTRQTRLESQQLLLEKNSQKVQFTALVESLAATLSTVESPCAQTEGAVKERVTRLITELQSLKKTQLELEKKIDELGKQFEFQFTNGQTLVDELTAVKHDLETAHKAKERLQCEVDGFRLMHSKKQPTAQVCLKNIVSTDGKDDCPSCAHLHTTPLDLANHAPEWSDHDVQRVQHLCAECLVCLAMALRQRLQAVMTVAPDMAKRERDLTSELEKAKREMEEMHEKVLKIEHEKSEEYEKLEQMVSKLEALRQHQAKRIAGLQSKTQRQSTMEAQKDQQLSAAKNFLMENRQKQLRVRHYPLPIKHLFSQLDELELDKEKFIKFTISLLNFRNTLCRILGLDAWLTPNPEAMIIQRVQQILLNASAQSRTLYLTHPFASVPLSHPTVTAQPLPSLPGPSCKCQFKSNNSFMGPIMLSFVDEFLEDGVVELQNAPTQSQKVNFDNQKQGLNKHLLPRRPAVCARSQSARGRDTRKY</sequence>
<feature type="coiled-coil region" evidence="1">
    <location>
        <begin position="404"/>
        <end position="459"/>
    </location>
</feature>
<dbReference type="AlphaFoldDB" id="A0A3P7HCP2"/>